<dbReference type="AlphaFoldDB" id="A0A9J5W6Z0"/>
<dbReference type="Proteomes" id="UP000824120">
    <property type="component" value="Chromosome 12"/>
</dbReference>
<gene>
    <name evidence="1" type="ORF">H5410_060746</name>
</gene>
<evidence type="ECO:0000313" key="1">
    <source>
        <dbReference type="EMBL" id="KAG5570980.1"/>
    </source>
</evidence>
<accession>A0A9J5W6Z0</accession>
<comment type="caution">
    <text evidence="1">The sequence shown here is derived from an EMBL/GenBank/DDBJ whole genome shotgun (WGS) entry which is preliminary data.</text>
</comment>
<reference evidence="1 2" key="1">
    <citation type="submission" date="2020-09" db="EMBL/GenBank/DDBJ databases">
        <title>De no assembly of potato wild relative species, Solanum commersonii.</title>
        <authorList>
            <person name="Cho K."/>
        </authorList>
    </citation>
    <scope>NUCLEOTIDE SEQUENCE [LARGE SCALE GENOMIC DNA]</scope>
    <source>
        <strain evidence="1">LZ3.2</strain>
        <tissue evidence="1">Leaf</tissue>
    </source>
</reference>
<keyword evidence="2" id="KW-1185">Reference proteome</keyword>
<proteinExistence type="predicted"/>
<protein>
    <submittedName>
        <fullName evidence="1">Uncharacterized protein</fullName>
    </submittedName>
</protein>
<evidence type="ECO:0000313" key="2">
    <source>
        <dbReference type="Proteomes" id="UP000824120"/>
    </source>
</evidence>
<name>A0A9J5W6Z0_SOLCO</name>
<dbReference type="EMBL" id="JACXVP010000012">
    <property type="protein sequence ID" value="KAG5570980.1"/>
    <property type="molecule type" value="Genomic_DNA"/>
</dbReference>
<sequence length="78" mass="8932">MQRSHSQRRTQCITSPICLPVFSNQHLFQLTQDQEGLFKACNGAECKGVPFFSKPWIHKLKPSTKKQCNTNLAQCPNR</sequence>
<organism evidence="1 2">
    <name type="scientific">Solanum commersonii</name>
    <name type="common">Commerson's wild potato</name>
    <name type="synonym">Commerson's nightshade</name>
    <dbReference type="NCBI Taxonomy" id="4109"/>
    <lineage>
        <taxon>Eukaryota</taxon>
        <taxon>Viridiplantae</taxon>
        <taxon>Streptophyta</taxon>
        <taxon>Embryophyta</taxon>
        <taxon>Tracheophyta</taxon>
        <taxon>Spermatophyta</taxon>
        <taxon>Magnoliopsida</taxon>
        <taxon>eudicotyledons</taxon>
        <taxon>Gunneridae</taxon>
        <taxon>Pentapetalae</taxon>
        <taxon>asterids</taxon>
        <taxon>lamiids</taxon>
        <taxon>Solanales</taxon>
        <taxon>Solanaceae</taxon>
        <taxon>Solanoideae</taxon>
        <taxon>Solaneae</taxon>
        <taxon>Solanum</taxon>
    </lineage>
</organism>